<reference evidence="2" key="2">
    <citation type="submission" date="2021-09" db="EMBL/GenBank/DDBJ databases">
        <authorList>
            <person name="Jia N."/>
            <person name="Wang J."/>
            <person name="Shi W."/>
            <person name="Du L."/>
            <person name="Sun Y."/>
            <person name="Zhan W."/>
            <person name="Jiang J."/>
            <person name="Wang Q."/>
            <person name="Zhang B."/>
            <person name="Ji P."/>
            <person name="Sakyi L.B."/>
            <person name="Cui X."/>
            <person name="Yuan T."/>
            <person name="Jiang B."/>
            <person name="Yang W."/>
            <person name="Lam T.T.-Y."/>
            <person name="Chang Q."/>
            <person name="Ding S."/>
            <person name="Wang X."/>
            <person name="Zhu J."/>
            <person name="Ruan X."/>
            <person name="Zhao L."/>
            <person name="Wei J."/>
            <person name="Que T."/>
            <person name="Du C."/>
            <person name="Cheng J."/>
            <person name="Dai P."/>
            <person name="Han X."/>
            <person name="Huang E."/>
            <person name="Gao Y."/>
            <person name="Liu J."/>
            <person name="Shao H."/>
            <person name="Ye R."/>
            <person name="Li L."/>
            <person name="Wei W."/>
            <person name="Wang X."/>
            <person name="Wang C."/>
            <person name="Huo Q."/>
            <person name="Li W."/>
            <person name="Guo W."/>
            <person name="Chen H."/>
            <person name="Chen S."/>
            <person name="Zhou L."/>
            <person name="Zhou L."/>
            <person name="Ni X."/>
            <person name="Tian J."/>
            <person name="Zhou Y."/>
            <person name="Sheng Y."/>
            <person name="Liu T."/>
            <person name="Pan Y."/>
            <person name="Xia L."/>
            <person name="Li J."/>
            <person name="Zhao F."/>
            <person name="Cao W."/>
        </authorList>
    </citation>
    <scope>NUCLEOTIDE SEQUENCE</scope>
    <source>
        <strain evidence="2">Rmic-2018</strain>
        <tissue evidence="2">Larvae</tissue>
    </source>
</reference>
<comment type="caution">
    <text evidence="2">The sequence shown here is derived from an EMBL/GenBank/DDBJ whole genome shotgun (WGS) entry which is preliminary data.</text>
</comment>
<feature type="region of interest" description="Disordered" evidence="1">
    <location>
        <begin position="1"/>
        <end position="31"/>
    </location>
</feature>
<proteinExistence type="predicted"/>
<sequence length="188" mass="21357">MIIKSGNHKRSPPRLPRRSGPEEQCRDRRSQRRMVAALRSGRERRCRRRVAAVMAEESVAHRIVPDFNAPPKHPLRTERCVAHRHDSPVTRALLQPTRRTGSKTIAYQERLVLCKSGGELLKWKWFDKMSLLLGDRPMVQARDDGVDTAAKDEGIVLLCDGSEEEGDASDDLETYMPQCNVSPRCLFG</sequence>
<feature type="compositionally biased region" description="Basic residues" evidence="1">
    <location>
        <begin position="1"/>
        <end position="17"/>
    </location>
</feature>
<dbReference type="AlphaFoldDB" id="A0A9J6DZ97"/>
<keyword evidence="3" id="KW-1185">Reference proteome</keyword>
<dbReference type="EMBL" id="JABSTU010000006">
    <property type="protein sequence ID" value="KAH8027258.1"/>
    <property type="molecule type" value="Genomic_DNA"/>
</dbReference>
<evidence type="ECO:0000256" key="1">
    <source>
        <dbReference type="SAM" id="MobiDB-lite"/>
    </source>
</evidence>
<gene>
    <name evidence="2" type="ORF">HPB51_003765</name>
</gene>
<reference evidence="2" key="1">
    <citation type="journal article" date="2020" name="Cell">
        <title>Large-Scale Comparative Analyses of Tick Genomes Elucidate Their Genetic Diversity and Vector Capacities.</title>
        <authorList>
            <consortium name="Tick Genome and Microbiome Consortium (TIGMIC)"/>
            <person name="Jia N."/>
            <person name="Wang J."/>
            <person name="Shi W."/>
            <person name="Du L."/>
            <person name="Sun Y."/>
            <person name="Zhan W."/>
            <person name="Jiang J.F."/>
            <person name="Wang Q."/>
            <person name="Zhang B."/>
            <person name="Ji P."/>
            <person name="Bell-Sakyi L."/>
            <person name="Cui X.M."/>
            <person name="Yuan T.T."/>
            <person name="Jiang B.G."/>
            <person name="Yang W.F."/>
            <person name="Lam T.T."/>
            <person name="Chang Q.C."/>
            <person name="Ding S.J."/>
            <person name="Wang X.J."/>
            <person name="Zhu J.G."/>
            <person name="Ruan X.D."/>
            <person name="Zhao L."/>
            <person name="Wei J.T."/>
            <person name="Ye R.Z."/>
            <person name="Que T.C."/>
            <person name="Du C.H."/>
            <person name="Zhou Y.H."/>
            <person name="Cheng J.X."/>
            <person name="Dai P.F."/>
            <person name="Guo W.B."/>
            <person name="Han X.H."/>
            <person name="Huang E.J."/>
            <person name="Li L.F."/>
            <person name="Wei W."/>
            <person name="Gao Y.C."/>
            <person name="Liu J.Z."/>
            <person name="Shao H.Z."/>
            <person name="Wang X."/>
            <person name="Wang C.C."/>
            <person name="Yang T.C."/>
            <person name="Huo Q.B."/>
            <person name="Li W."/>
            <person name="Chen H.Y."/>
            <person name="Chen S.E."/>
            <person name="Zhou L.G."/>
            <person name="Ni X.B."/>
            <person name="Tian J.H."/>
            <person name="Sheng Y."/>
            <person name="Liu T."/>
            <person name="Pan Y.S."/>
            <person name="Xia L.Y."/>
            <person name="Li J."/>
            <person name="Zhao F."/>
            <person name="Cao W.C."/>
        </authorList>
    </citation>
    <scope>NUCLEOTIDE SEQUENCE</scope>
    <source>
        <strain evidence="2">Rmic-2018</strain>
    </source>
</reference>
<dbReference type="Proteomes" id="UP000821866">
    <property type="component" value="Chromosome 4"/>
</dbReference>
<name>A0A9J6DZ97_RHIMP</name>
<feature type="compositionally biased region" description="Basic and acidic residues" evidence="1">
    <location>
        <begin position="19"/>
        <end position="28"/>
    </location>
</feature>
<organism evidence="2 3">
    <name type="scientific">Rhipicephalus microplus</name>
    <name type="common">Cattle tick</name>
    <name type="synonym">Boophilus microplus</name>
    <dbReference type="NCBI Taxonomy" id="6941"/>
    <lineage>
        <taxon>Eukaryota</taxon>
        <taxon>Metazoa</taxon>
        <taxon>Ecdysozoa</taxon>
        <taxon>Arthropoda</taxon>
        <taxon>Chelicerata</taxon>
        <taxon>Arachnida</taxon>
        <taxon>Acari</taxon>
        <taxon>Parasitiformes</taxon>
        <taxon>Ixodida</taxon>
        <taxon>Ixodoidea</taxon>
        <taxon>Ixodidae</taxon>
        <taxon>Rhipicephalinae</taxon>
        <taxon>Rhipicephalus</taxon>
        <taxon>Boophilus</taxon>
    </lineage>
</organism>
<dbReference type="VEuPathDB" id="VectorBase:LOC119164816"/>
<protein>
    <submittedName>
        <fullName evidence="2">Uncharacterized protein</fullName>
    </submittedName>
</protein>
<evidence type="ECO:0000313" key="3">
    <source>
        <dbReference type="Proteomes" id="UP000821866"/>
    </source>
</evidence>
<accession>A0A9J6DZ97</accession>
<evidence type="ECO:0000313" key="2">
    <source>
        <dbReference type="EMBL" id="KAH8027258.1"/>
    </source>
</evidence>